<protein>
    <submittedName>
        <fullName evidence="1">Uncharacterized protein</fullName>
    </submittedName>
</protein>
<dbReference type="AlphaFoldDB" id="A0A151P269"/>
<reference evidence="1 2" key="1">
    <citation type="journal article" date="2012" name="Genome Biol.">
        <title>Sequencing three crocodilian genomes to illuminate the evolution of archosaurs and amniotes.</title>
        <authorList>
            <person name="St John J.A."/>
            <person name="Braun E.L."/>
            <person name="Isberg S.R."/>
            <person name="Miles L.G."/>
            <person name="Chong A.Y."/>
            <person name="Gongora J."/>
            <person name="Dalzell P."/>
            <person name="Moran C."/>
            <person name="Bed'hom B."/>
            <person name="Abzhanov A."/>
            <person name="Burgess S.C."/>
            <person name="Cooksey A.M."/>
            <person name="Castoe T.A."/>
            <person name="Crawford N.G."/>
            <person name="Densmore L.D."/>
            <person name="Drew J.C."/>
            <person name="Edwards S.V."/>
            <person name="Faircloth B.C."/>
            <person name="Fujita M.K."/>
            <person name="Greenwold M.J."/>
            <person name="Hoffmann F.G."/>
            <person name="Howard J.M."/>
            <person name="Iguchi T."/>
            <person name="Janes D.E."/>
            <person name="Khan S.Y."/>
            <person name="Kohno S."/>
            <person name="de Koning A.J."/>
            <person name="Lance S.L."/>
            <person name="McCarthy F.M."/>
            <person name="McCormack J.E."/>
            <person name="Merchant M.E."/>
            <person name="Peterson D.G."/>
            <person name="Pollock D.D."/>
            <person name="Pourmand N."/>
            <person name="Raney B.J."/>
            <person name="Roessler K.A."/>
            <person name="Sanford J.R."/>
            <person name="Sawyer R.H."/>
            <person name="Schmidt C.J."/>
            <person name="Triplett E.W."/>
            <person name="Tuberville T.D."/>
            <person name="Venegas-Anaya M."/>
            <person name="Howard J.T."/>
            <person name="Jarvis E.D."/>
            <person name="Guillette L.J.Jr."/>
            <person name="Glenn T.C."/>
            <person name="Green R.E."/>
            <person name="Ray D.A."/>
        </authorList>
    </citation>
    <scope>NUCLEOTIDE SEQUENCE [LARGE SCALE GENOMIC DNA]</scope>
    <source>
        <strain evidence="1">KSC_2009_1</strain>
    </source>
</reference>
<gene>
    <name evidence="1" type="ORF">Y1Q_0017504</name>
</gene>
<name>A0A151P269_ALLMI</name>
<evidence type="ECO:0000313" key="2">
    <source>
        <dbReference type="Proteomes" id="UP000050525"/>
    </source>
</evidence>
<proteinExistence type="predicted"/>
<dbReference type="EMBL" id="AKHW03001210">
    <property type="protein sequence ID" value="KYO43176.1"/>
    <property type="molecule type" value="Genomic_DNA"/>
</dbReference>
<dbReference type="Proteomes" id="UP000050525">
    <property type="component" value="Unassembled WGS sequence"/>
</dbReference>
<keyword evidence="2" id="KW-1185">Reference proteome</keyword>
<accession>A0A151P269</accession>
<evidence type="ECO:0000313" key="1">
    <source>
        <dbReference type="EMBL" id="KYO43176.1"/>
    </source>
</evidence>
<comment type="caution">
    <text evidence="1">The sequence shown here is derived from an EMBL/GenBank/DDBJ whole genome shotgun (WGS) entry which is preliminary data.</text>
</comment>
<organism evidence="1 2">
    <name type="scientific">Alligator mississippiensis</name>
    <name type="common">American alligator</name>
    <dbReference type="NCBI Taxonomy" id="8496"/>
    <lineage>
        <taxon>Eukaryota</taxon>
        <taxon>Metazoa</taxon>
        <taxon>Chordata</taxon>
        <taxon>Craniata</taxon>
        <taxon>Vertebrata</taxon>
        <taxon>Euteleostomi</taxon>
        <taxon>Archelosauria</taxon>
        <taxon>Archosauria</taxon>
        <taxon>Crocodylia</taxon>
        <taxon>Alligatoridae</taxon>
        <taxon>Alligatorinae</taxon>
        <taxon>Alligator</taxon>
    </lineage>
</organism>
<sequence>MPCQNWNVVQMKPWWGKTPRIGEEKDISKHWHYLGVFRVTVAKEMSRWKCIFHWMLLVHEGAHLGTKLKGDAIRNCEKSGFRLWVPTKFSGSRCEVSIISQSNSPS</sequence>